<dbReference type="RefSeq" id="WP_147684142.1">
    <property type="nucleotide sequence ID" value="NZ_VDUX01000002.1"/>
</dbReference>
<keyword evidence="12" id="KW-1185">Reference proteome</keyword>
<comment type="caution">
    <text evidence="11">The sequence shown here is derived from an EMBL/GenBank/DDBJ whole genome shotgun (WGS) entry which is preliminary data.</text>
</comment>
<comment type="activity regulation">
    <text evidence="10">Na(+) is not transported, but it plays an essential structural role and its presence is essential for fluoride channel function.</text>
</comment>
<evidence type="ECO:0000256" key="10">
    <source>
        <dbReference type="HAMAP-Rule" id="MF_00454"/>
    </source>
</evidence>
<feature type="binding site" evidence="10">
    <location>
        <position position="68"/>
    </location>
    <ligand>
        <name>Na(+)</name>
        <dbReference type="ChEBI" id="CHEBI:29101"/>
        <note>structural</note>
    </ligand>
</feature>
<keyword evidence="10" id="KW-0479">Metal-binding</keyword>
<comment type="similarity">
    <text evidence="7 10">Belongs to the fluoride channel Fluc/FEX (TC 1.A.43) family.</text>
</comment>
<dbReference type="Pfam" id="PF02537">
    <property type="entry name" value="CRCB"/>
    <property type="match status" value="1"/>
</dbReference>
<organism evidence="11 12">
    <name type="scientific">Aeromicrobium terrae</name>
    <dbReference type="NCBI Taxonomy" id="2498846"/>
    <lineage>
        <taxon>Bacteria</taxon>
        <taxon>Bacillati</taxon>
        <taxon>Actinomycetota</taxon>
        <taxon>Actinomycetes</taxon>
        <taxon>Propionibacteriales</taxon>
        <taxon>Nocardioidaceae</taxon>
        <taxon>Aeromicrobium</taxon>
    </lineage>
</organism>
<dbReference type="GO" id="GO:0062054">
    <property type="term" value="F:fluoride channel activity"/>
    <property type="evidence" value="ECO:0007669"/>
    <property type="project" value="UniProtKB-UniRule"/>
</dbReference>
<comment type="subcellular location">
    <subcellularLocation>
        <location evidence="1 10">Cell membrane</location>
        <topology evidence="1 10">Multi-pass membrane protein</topology>
    </subcellularLocation>
</comment>
<keyword evidence="10" id="KW-0406">Ion transport</keyword>
<dbReference type="GO" id="GO:0005886">
    <property type="term" value="C:plasma membrane"/>
    <property type="evidence" value="ECO:0007669"/>
    <property type="project" value="UniProtKB-SubCell"/>
</dbReference>
<feature type="binding site" evidence="10">
    <location>
        <position position="65"/>
    </location>
    <ligand>
        <name>Na(+)</name>
        <dbReference type="ChEBI" id="CHEBI:29101"/>
        <note>structural</note>
    </ligand>
</feature>
<evidence type="ECO:0000313" key="12">
    <source>
        <dbReference type="Proteomes" id="UP000321571"/>
    </source>
</evidence>
<accession>A0A5C8NLH5</accession>
<dbReference type="PANTHER" id="PTHR28259">
    <property type="entry name" value="FLUORIDE EXPORT PROTEIN 1-RELATED"/>
    <property type="match status" value="1"/>
</dbReference>
<comment type="catalytic activity">
    <reaction evidence="8">
        <text>fluoride(in) = fluoride(out)</text>
        <dbReference type="Rhea" id="RHEA:76159"/>
        <dbReference type="ChEBI" id="CHEBI:17051"/>
    </reaction>
    <physiologicalReaction direction="left-to-right" evidence="8">
        <dbReference type="Rhea" id="RHEA:76160"/>
    </physiologicalReaction>
</comment>
<dbReference type="InterPro" id="IPR003691">
    <property type="entry name" value="FluC"/>
</dbReference>
<evidence type="ECO:0000256" key="1">
    <source>
        <dbReference type="ARBA" id="ARBA00004651"/>
    </source>
</evidence>
<evidence type="ECO:0000256" key="7">
    <source>
        <dbReference type="ARBA" id="ARBA00035120"/>
    </source>
</evidence>
<evidence type="ECO:0000256" key="3">
    <source>
        <dbReference type="ARBA" id="ARBA00022692"/>
    </source>
</evidence>
<keyword evidence="6 10" id="KW-0407">Ion channel</keyword>
<evidence type="ECO:0000256" key="9">
    <source>
        <dbReference type="ARBA" id="ARBA00049940"/>
    </source>
</evidence>
<keyword evidence="3 10" id="KW-0812">Transmembrane</keyword>
<keyword evidence="10" id="KW-0813">Transport</keyword>
<dbReference type="GO" id="GO:0046872">
    <property type="term" value="F:metal ion binding"/>
    <property type="evidence" value="ECO:0007669"/>
    <property type="project" value="UniProtKB-KW"/>
</dbReference>
<dbReference type="AlphaFoldDB" id="A0A5C8NLH5"/>
<evidence type="ECO:0000256" key="2">
    <source>
        <dbReference type="ARBA" id="ARBA00022475"/>
    </source>
</evidence>
<proteinExistence type="inferred from homology"/>
<evidence type="ECO:0000256" key="6">
    <source>
        <dbReference type="ARBA" id="ARBA00023303"/>
    </source>
</evidence>
<protein>
    <recommendedName>
        <fullName evidence="10">Fluoride-specific ion channel FluC</fullName>
    </recommendedName>
</protein>
<reference evidence="11 12" key="1">
    <citation type="submission" date="2019-06" db="EMBL/GenBank/DDBJ databases">
        <title>Aeromicrobium sp. nov., isolated from a maize field.</title>
        <authorList>
            <person name="Lin S.-Y."/>
            <person name="Tsai C.-F."/>
            <person name="Young C.-C."/>
        </authorList>
    </citation>
    <scope>NUCLEOTIDE SEQUENCE [LARGE SCALE GENOMIC DNA]</scope>
    <source>
        <strain evidence="11 12">CC-CFT486</strain>
    </source>
</reference>
<evidence type="ECO:0000313" key="11">
    <source>
        <dbReference type="EMBL" id="TXL61940.1"/>
    </source>
</evidence>
<evidence type="ECO:0000256" key="8">
    <source>
        <dbReference type="ARBA" id="ARBA00035585"/>
    </source>
</evidence>
<sequence length="113" mass="11205">MILVAVAGGVGAATRLVVDGVVSSRTSGRLPWGTAVINVLGSFLLGLVVALDPKGGAVMGTGFLGGFTTFSTASFETARLALDRRHWGAAGYGLGVLVLAVGAASAGYAIGRL</sequence>
<gene>
    <name evidence="10" type="primary">fluC</name>
    <name evidence="10" type="synonym">crcB</name>
    <name evidence="11" type="ORF">FHP06_04285</name>
</gene>
<keyword evidence="4 10" id="KW-1133">Transmembrane helix</keyword>
<keyword evidence="5 10" id="KW-0472">Membrane</keyword>
<feature type="transmembrane region" description="Helical" evidence="10">
    <location>
        <begin position="30"/>
        <end position="50"/>
    </location>
</feature>
<keyword evidence="2 10" id="KW-1003">Cell membrane</keyword>
<feature type="transmembrane region" description="Helical" evidence="10">
    <location>
        <begin position="57"/>
        <end position="75"/>
    </location>
</feature>
<dbReference type="PANTHER" id="PTHR28259:SF1">
    <property type="entry name" value="FLUORIDE EXPORT PROTEIN 1-RELATED"/>
    <property type="match status" value="1"/>
</dbReference>
<feature type="transmembrane region" description="Helical" evidence="10">
    <location>
        <begin position="87"/>
        <end position="110"/>
    </location>
</feature>
<dbReference type="GO" id="GO:0140114">
    <property type="term" value="P:cellular detoxification of fluoride"/>
    <property type="evidence" value="ECO:0007669"/>
    <property type="project" value="UniProtKB-UniRule"/>
</dbReference>
<dbReference type="OrthoDB" id="5148600at2"/>
<dbReference type="HAMAP" id="MF_00454">
    <property type="entry name" value="FluC"/>
    <property type="match status" value="1"/>
</dbReference>
<name>A0A5C8NLH5_9ACTN</name>
<comment type="function">
    <text evidence="9 10">Fluoride-specific ion channel. Important for reducing fluoride concentration in the cell, thus reducing its toxicity.</text>
</comment>
<evidence type="ECO:0000256" key="5">
    <source>
        <dbReference type="ARBA" id="ARBA00023136"/>
    </source>
</evidence>
<evidence type="ECO:0000256" key="4">
    <source>
        <dbReference type="ARBA" id="ARBA00022989"/>
    </source>
</evidence>
<keyword evidence="10" id="KW-0915">Sodium</keyword>
<dbReference type="Proteomes" id="UP000321571">
    <property type="component" value="Unassembled WGS sequence"/>
</dbReference>
<dbReference type="EMBL" id="VDUX01000002">
    <property type="protein sequence ID" value="TXL61940.1"/>
    <property type="molecule type" value="Genomic_DNA"/>
</dbReference>